<dbReference type="AlphaFoldDB" id="A0AA40AV50"/>
<evidence type="ECO:0000256" key="1">
    <source>
        <dbReference type="SAM" id="MobiDB-lite"/>
    </source>
</evidence>
<accession>A0AA40AV50</accession>
<feature type="compositionally biased region" description="Polar residues" evidence="1">
    <location>
        <begin position="224"/>
        <end position="240"/>
    </location>
</feature>
<organism evidence="2 3">
    <name type="scientific">Lasiosphaeria miniovina</name>
    <dbReference type="NCBI Taxonomy" id="1954250"/>
    <lineage>
        <taxon>Eukaryota</taxon>
        <taxon>Fungi</taxon>
        <taxon>Dikarya</taxon>
        <taxon>Ascomycota</taxon>
        <taxon>Pezizomycotina</taxon>
        <taxon>Sordariomycetes</taxon>
        <taxon>Sordariomycetidae</taxon>
        <taxon>Sordariales</taxon>
        <taxon>Lasiosphaeriaceae</taxon>
        <taxon>Lasiosphaeria</taxon>
    </lineage>
</organism>
<comment type="caution">
    <text evidence="2">The sequence shown here is derived from an EMBL/GenBank/DDBJ whole genome shotgun (WGS) entry which is preliminary data.</text>
</comment>
<protein>
    <submittedName>
        <fullName evidence="2">Uncharacterized protein</fullName>
    </submittedName>
</protein>
<dbReference type="GeneID" id="85317134"/>
<evidence type="ECO:0000313" key="3">
    <source>
        <dbReference type="Proteomes" id="UP001172101"/>
    </source>
</evidence>
<proteinExistence type="predicted"/>
<name>A0AA40AV50_9PEZI</name>
<gene>
    <name evidence="2" type="ORF">B0T26DRAFT_224881</name>
</gene>
<feature type="region of interest" description="Disordered" evidence="1">
    <location>
        <begin position="192"/>
        <end position="245"/>
    </location>
</feature>
<dbReference type="EMBL" id="JAUIRO010000003">
    <property type="protein sequence ID" value="KAK0722544.1"/>
    <property type="molecule type" value="Genomic_DNA"/>
</dbReference>
<evidence type="ECO:0000313" key="2">
    <source>
        <dbReference type="EMBL" id="KAK0722544.1"/>
    </source>
</evidence>
<sequence>MAELECRSLASTARLSASRWRVWTGVARVGSRQLQRRQGRRWGGRRDRDVRYSTIGIPYCAVGTGRAAKQWWWRGCHPNQSEMRRDKIPRASSGNLGPRGETKGRSEIWSVFASFSLLEESLSKVSKALGCCERSRLLLDAGLGSEAGIRLLFQVSQQACRFRSAGPPPEIRAMPSQDGAAKSLDLGSLSIEDPDQQKADRPMEGTKPKLCRGGVDPGARSRNVRPNISDPTTRPRQQQALAMHGKMRGIESCLLA</sequence>
<keyword evidence="3" id="KW-1185">Reference proteome</keyword>
<dbReference type="Proteomes" id="UP001172101">
    <property type="component" value="Unassembled WGS sequence"/>
</dbReference>
<dbReference type="RefSeq" id="XP_060298468.1">
    <property type="nucleotide sequence ID" value="XM_060433864.1"/>
</dbReference>
<feature type="compositionally biased region" description="Basic and acidic residues" evidence="1">
    <location>
        <begin position="195"/>
        <end position="207"/>
    </location>
</feature>
<reference evidence="2" key="1">
    <citation type="submission" date="2023-06" db="EMBL/GenBank/DDBJ databases">
        <title>Genome-scale phylogeny and comparative genomics of the fungal order Sordariales.</title>
        <authorList>
            <consortium name="Lawrence Berkeley National Laboratory"/>
            <person name="Hensen N."/>
            <person name="Bonometti L."/>
            <person name="Westerberg I."/>
            <person name="Brannstrom I.O."/>
            <person name="Guillou S."/>
            <person name="Cros-Aarteil S."/>
            <person name="Calhoun S."/>
            <person name="Haridas S."/>
            <person name="Kuo A."/>
            <person name="Mondo S."/>
            <person name="Pangilinan J."/>
            <person name="Riley R."/>
            <person name="LaButti K."/>
            <person name="Andreopoulos B."/>
            <person name="Lipzen A."/>
            <person name="Chen C."/>
            <person name="Yanf M."/>
            <person name="Daum C."/>
            <person name="Ng V."/>
            <person name="Clum A."/>
            <person name="Steindorff A."/>
            <person name="Ohm R."/>
            <person name="Martin F."/>
            <person name="Silar P."/>
            <person name="Natvig D."/>
            <person name="Lalanne C."/>
            <person name="Gautier V."/>
            <person name="Ament-velasquez S.L."/>
            <person name="Kruys A."/>
            <person name="Hutchinson M.I."/>
            <person name="Powell A.J."/>
            <person name="Barry K."/>
            <person name="Miller A.N."/>
            <person name="Grigoriev I.V."/>
            <person name="Debuchy R."/>
            <person name="Gladieux P."/>
            <person name="Thoren M.H."/>
            <person name="Johannesson H."/>
        </authorList>
    </citation>
    <scope>NUCLEOTIDE SEQUENCE</scope>
    <source>
        <strain evidence="2">SMH2392-1A</strain>
    </source>
</reference>